<dbReference type="PROSITE" id="PS51725">
    <property type="entry name" value="ABM"/>
    <property type="match status" value="1"/>
</dbReference>
<dbReference type="InterPro" id="IPR011008">
    <property type="entry name" value="Dimeric_a/b-barrel"/>
</dbReference>
<keyword evidence="2" id="KW-0503">Monooxygenase</keyword>
<dbReference type="Pfam" id="PF03992">
    <property type="entry name" value="ABM"/>
    <property type="match status" value="1"/>
</dbReference>
<organism evidence="2">
    <name type="scientific">Streptomyces sp. SoC090715LN-16</name>
    <dbReference type="NCBI Taxonomy" id="1898658"/>
    <lineage>
        <taxon>Bacteria</taxon>
        <taxon>Bacillati</taxon>
        <taxon>Actinomycetota</taxon>
        <taxon>Actinomycetes</taxon>
        <taxon>Kitasatosporales</taxon>
        <taxon>Streptomycetaceae</taxon>
        <taxon>Streptomyces</taxon>
    </lineage>
</organism>
<dbReference type="Gene3D" id="3.30.70.100">
    <property type="match status" value="1"/>
</dbReference>
<feature type="domain" description="ABM" evidence="1">
    <location>
        <begin position="11"/>
        <end position="101"/>
    </location>
</feature>
<keyword evidence="2" id="KW-0560">Oxidoreductase</keyword>
<accession>A0A3B8GHF1</accession>
<gene>
    <name evidence="2" type="primary">idmB16</name>
</gene>
<reference evidence="2" key="1">
    <citation type="journal article" date="2018" name="ACS Chem. Biol.">
        <title>Discovery of an Antibacterial Isoindolinone-Containing Tetracyclic Polyketide by Cryptic Gene Activation and Characterization of Its Biosynthetic Gene Cluster.</title>
        <authorList>
            <person name="Thong W.L."/>
            <person name="Shin-ya K."/>
            <person name="Nishiyama M."/>
            <person name="Kuzuyama T."/>
        </authorList>
    </citation>
    <scope>NUCLEOTIDE SEQUENCE</scope>
    <source>
        <strain evidence="2">SoC090715LN-16</strain>
    </source>
</reference>
<dbReference type="SUPFAM" id="SSF54909">
    <property type="entry name" value="Dimeric alpha+beta barrel"/>
    <property type="match status" value="1"/>
</dbReference>
<dbReference type="AlphaFoldDB" id="A0A3B8GHF1"/>
<evidence type="ECO:0000259" key="1">
    <source>
        <dbReference type="PROSITE" id="PS51725"/>
    </source>
</evidence>
<evidence type="ECO:0000313" key="2">
    <source>
        <dbReference type="EMBL" id="BBE36464.1"/>
    </source>
</evidence>
<dbReference type="GO" id="GO:0004497">
    <property type="term" value="F:monooxygenase activity"/>
    <property type="evidence" value="ECO:0007669"/>
    <property type="project" value="UniProtKB-KW"/>
</dbReference>
<proteinExistence type="predicted"/>
<dbReference type="InterPro" id="IPR007138">
    <property type="entry name" value="ABM_dom"/>
</dbReference>
<dbReference type="EMBL" id="LC386909">
    <property type="protein sequence ID" value="BBE36464.1"/>
    <property type="molecule type" value="Genomic_DNA"/>
</dbReference>
<protein>
    <submittedName>
        <fullName evidence="2">Monooxygenase</fullName>
    </submittedName>
</protein>
<name>A0A3B8GHF1_9ACTN</name>
<sequence length="106" mass="11696">MAVITGQDDYYTLVNVFKVAPEHQTRVYDAIVGATDVIRALPGFVSANVHLTKDGVHVVNYAQWRSKADFDAMLVSPGVQDHFKVCRELAEMDTILCRTTALVEAA</sequence>